<feature type="domain" description="HTH araC/xylS-type" evidence="4">
    <location>
        <begin position="170"/>
        <end position="268"/>
    </location>
</feature>
<gene>
    <name evidence="5" type="ORF">GCM10016272_19050</name>
</gene>
<dbReference type="Gene3D" id="3.30.450.20">
    <property type="entry name" value="PAS domain"/>
    <property type="match status" value="1"/>
</dbReference>
<dbReference type="PROSITE" id="PS00041">
    <property type="entry name" value="HTH_ARAC_FAMILY_1"/>
    <property type="match status" value="1"/>
</dbReference>
<keyword evidence="2" id="KW-0238">DNA-binding</keyword>
<evidence type="ECO:0000313" key="6">
    <source>
        <dbReference type="Proteomes" id="UP000610203"/>
    </source>
</evidence>
<evidence type="ECO:0000256" key="3">
    <source>
        <dbReference type="ARBA" id="ARBA00023163"/>
    </source>
</evidence>
<dbReference type="InterPro" id="IPR018062">
    <property type="entry name" value="HTH_AraC-typ_CS"/>
</dbReference>
<keyword evidence="6" id="KW-1185">Reference proteome</keyword>
<comment type="caution">
    <text evidence="5">The sequence shown here is derived from an EMBL/GenBank/DDBJ whole genome shotgun (WGS) entry which is preliminary data.</text>
</comment>
<dbReference type="Gene3D" id="1.10.10.60">
    <property type="entry name" value="Homeodomain-like"/>
    <property type="match status" value="1"/>
</dbReference>
<evidence type="ECO:0000259" key="4">
    <source>
        <dbReference type="PROSITE" id="PS01124"/>
    </source>
</evidence>
<protein>
    <submittedName>
        <fullName evidence="5">AraC family transcriptional regulator</fullName>
    </submittedName>
</protein>
<organism evidence="5 6">
    <name type="scientific">Psychrobacter glaciei</name>
    <dbReference type="NCBI Taxonomy" id="619771"/>
    <lineage>
        <taxon>Bacteria</taxon>
        <taxon>Pseudomonadati</taxon>
        <taxon>Pseudomonadota</taxon>
        <taxon>Gammaproteobacteria</taxon>
        <taxon>Moraxellales</taxon>
        <taxon>Moraxellaceae</taxon>
        <taxon>Psychrobacter</taxon>
    </lineage>
</organism>
<dbReference type="PROSITE" id="PS01124">
    <property type="entry name" value="HTH_ARAC_FAMILY_2"/>
    <property type="match status" value="1"/>
</dbReference>
<proteinExistence type="predicted"/>
<dbReference type="SUPFAM" id="SSF46689">
    <property type="entry name" value="Homeodomain-like"/>
    <property type="match status" value="2"/>
</dbReference>
<dbReference type="InterPro" id="IPR020449">
    <property type="entry name" value="Tscrpt_reg_AraC-type_HTH"/>
</dbReference>
<dbReference type="PANTHER" id="PTHR43280:SF28">
    <property type="entry name" value="HTH-TYPE TRANSCRIPTIONAL ACTIVATOR RHAS"/>
    <property type="match status" value="1"/>
</dbReference>
<dbReference type="PANTHER" id="PTHR43280">
    <property type="entry name" value="ARAC-FAMILY TRANSCRIPTIONAL REGULATOR"/>
    <property type="match status" value="1"/>
</dbReference>
<keyword evidence="3" id="KW-0804">Transcription</keyword>
<dbReference type="InterPro" id="IPR035965">
    <property type="entry name" value="PAS-like_dom_sf"/>
</dbReference>
<accession>A0ABQ3GRK6</accession>
<dbReference type="Pfam" id="PF08448">
    <property type="entry name" value="PAS_4"/>
    <property type="match status" value="1"/>
</dbReference>
<dbReference type="InterPro" id="IPR009057">
    <property type="entry name" value="Homeodomain-like_sf"/>
</dbReference>
<evidence type="ECO:0000256" key="1">
    <source>
        <dbReference type="ARBA" id="ARBA00023015"/>
    </source>
</evidence>
<dbReference type="SMART" id="SM00342">
    <property type="entry name" value="HTH_ARAC"/>
    <property type="match status" value="1"/>
</dbReference>
<sequence>MTEVITDIIEDTALAMLTTSLQQSMTVYRPDSREAFIGNVSLLLPLLNTLTNVVFFVKDEQARYQLANKTLLKRCQLSQHEDIVGFTTEEVFSHRQSRDYILQDMKVLREGKSIVDNLELHSYASGQLGWCITDKLPIYNKSQQVVAMVGISVDIDEDNERVLRKHARLAEVAQFVRAHLDQKINIAQLADLANLSVSQLERTFKAVLNMSPLQFVQKLRLEYAVKLLASPEVSVTQISLNCGYSDHSAFSRQFKQFTGLSPSQFRQTHLS</sequence>
<dbReference type="SUPFAM" id="SSF55785">
    <property type="entry name" value="PYP-like sensor domain (PAS domain)"/>
    <property type="match status" value="1"/>
</dbReference>
<keyword evidence="1" id="KW-0805">Transcription regulation</keyword>
<dbReference type="InterPro" id="IPR018060">
    <property type="entry name" value="HTH_AraC"/>
</dbReference>
<dbReference type="Proteomes" id="UP000610203">
    <property type="component" value="Unassembled WGS sequence"/>
</dbReference>
<dbReference type="Pfam" id="PF12833">
    <property type="entry name" value="HTH_18"/>
    <property type="match status" value="1"/>
</dbReference>
<dbReference type="InterPro" id="IPR013656">
    <property type="entry name" value="PAS_4"/>
</dbReference>
<evidence type="ECO:0000313" key="5">
    <source>
        <dbReference type="EMBL" id="GHD34090.1"/>
    </source>
</evidence>
<evidence type="ECO:0000256" key="2">
    <source>
        <dbReference type="ARBA" id="ARBA00023125"/>
    </source>
</evidence>
<dbReference type="PRINTS" id="PR00032">
    <property type="entry name" value="HTHARAC"/>
</dbReference>
<dbReference type="RefSeq" id="WP_227676184.1">
    <property type="nucleotide sequence ID" value="NZ_BMZR01000003.1"/>
</dbReference>
<name>A0ABQ3GRK6_9GAMM</name>
<dbReference type="EMBL" id="BMZR01000003">
    <property type="protein sequence ID" value="GHD34090.1"/>
    <property type="molecule type" value="Genomic_DNA"/>
</dbReference>
<reference evidence="6" key="1">
    <citation type="journal article" date="2019" name="Int. J. Syst. Evol. Microbiol.">
        <title>The Global Catalogue of Microorganisms (GCM) 10K type strain sequencing project: providing services to taxonomists for standard genome sequencing and annotation.</title>
        <authorList>
            <consortium name="The Broad Institute Genomics Platform"/>
            <consortium name="The Broad Institute Genome Sequencing Center for Infectious Disease"/>
            <person name="Wu L."/>
            <person name="Ma J."/>
        </authorList>
    </citation>
    <scope>NUCLEOTIDE SEQUENCE [LARGE SCALE GENOMIC DNA]</scope>
    <source>
        <strain evidence="6">KCTC 42280</strain>
    </source>
</reference>